<sequence length="68" mass="7174">MASTPGKIKATFELTAAAKHKLATLKADVRLRLGSTVKARSVSEAAIVEALIQSANVDKLAEAIELQK</sequence>
<organism evidence="1">
    <name type="scientific">mine drainage metagenome</name>
    <dbReference type="NCBI Taxonomy" id="410659"/>
    <lineage>
        <taxon>unclassified sequences</taxon>
        <taxon>metagenomes</taxon>
        <taxon>ecological metagenomes</taxon>
    </lineage>
</organism>
<name>E6PEQ1_9ZZZZ</name>
<dbReference type="EMBL" id="CABL01000005">
    <property type="protein sequence ID" value="CBH74936.1"/>
    <property type="molecule type" value="Genomic_DNA"/>
</dbReference>
<reference evidence="1" key="1">
    <citation type="submission" date="2009-10" db="EMBL/GenBank/DDBJ databases">
        <title>Diversity of trophic interactions inside an arsenic-rich microbial ecosystem.</title>
        <authorList>
            <person name="Bertin P.N."/>
            <person name="Heinrich-Salmeron A."/>
            <person name="Pelletier E."/>
            <person name="Goulhen-Chollet F."/>
            <person name="Arsene-Ploetze F."/>
            <person name="Gallien S."/>
            <person name="Calteau A."/>
            <person name="Vallenet D."/>
            <person name="Casiot C."/>
            <person name="Chane-Woon-Ming B."/>
            <person name="Giloteaux L."/>
            <person name="Barakat M."/>
            <person name="Bonnefoy V."/>
            <person name="Bruneel O."/>
            <person name="Chandler M."/>
            <person name="Cleiss J."/>
            <person name="Duran R."/>
            <person name="Elbaz-Poulichet F."/>
            <person name="Fonknechten N."/>
            <person name="Lauga B."/>
            <person name="Mornico D."/>
            <person name="Ortet P."/>
            <person name="Schaeffer C."/>
            <person name="Siguier P."/>
            <person name="Alexander Thil Smith A."/>
            <person name="Van Dorsselaer A."/>
            <person name="Weissenbach J."/>
            <person name="Medigue C."/>
            <person name="Le Paslier D."/>
        </authorList>
    </citation>
    <scope>NUCLEOTIDE SEQUENCE</scope>
</reference>
<dbReference type="AlphaFoldDB" id="E6PEQ1"/>
<protein>
    <submittedName>
        <fullName evidence="1">Uncharacterized protein</fullName>
    </submittedName>
</protein>
<comment type="caution">
    <text evidence="1">The sequence shown here is derived from an EMBL/GenBank/DDBJ whole genome shotgun (WGS) entry which is preliminary data.</text>
</comment>
<evidence type="ECO:0000313" key="1">
    <source>
        <dbReference type="EMBL" id="CBH74936.1"/>
    </source>
</evidence>
<accession>E6PEQ1</accession>
<proteinExistence type="predicted"/>
<gene>
    <name evidence="1" type="ORF">CARN1_0111</name>
</gene>